<evidence type="ECO:0000256" key="3">
    <source>
        <dbReference type="ARBA" id="ARBA00022475"/>
    </source>
</evidence>
<feature type="transmembrane region" description="Helical" evidence="8">
    <location>
        <begin position="403"/>
        <end position="422"/>
    </location>
</feature>
<reference evidence="10 11" key="1">
    <citation type="submission" date="2019-06" db="EMBL/GenBank/DDBJ databases">
        <authorList>
            <person name="Yang Y."/>
        </authorList>
    </citation>
    <scope>NUCLEOTIDE SEQUENCE [LARGE SCALE GENOMIC DNA]</scope>
    <source>
        <strain evidence="10 11">BIT-26</strain>
    </source>
</reference>
<dbReference type="OrthoDB" id="5297508at2"/>
<feature type="transmembrane region" description="Helical" evidence="8">
    <location>
        <begin position="124"/>
        <end position="142"/>
    </location>
</feature>
<feature type="transmembrane region" description="Helical" evidence="8">
    <location>
        <begin position="278"/>
        <end position="298"/>
    </location>
</feature>
<feature type="transmembrane region" description="Helical" evidence="8">
    <location>
        <begin position="193"/>
        <end position="218"/>
    </location>
</feature>
<dbReference type="PROSITE" id="PS00218">
    <property type="entry name" value="AMINO_ACID_PERMEASE_1"/>
    <property type="match status" value="1"/>
</dbReference>
<keyword evidence="11" id="KW-1185">Reference proteome</keyword>
<dbReference type="PIRSF" id="PIRSF006060">
    <property type="entry name" value="AA_transporter"/>
    <property type="match status" value="1"/>
</dbReference>
<keyword evidence="6 8" id="KW-1133">Transmembrane helix</keyword>
<evidence type="ECO:0000256" key="4">
    <source>
        <dbReference type="ARBA" id="ARBA00022692"/>
    </source>
</evidence>
<feature type="transmembrane region" description="Helical" evidence="8">
    <location>
        <begin position="356"/>
        <end position="382"/>
    </location>
</feature>
<gene>
    <name evidence="10" type="primary">proY</name>
    <name evidence="10" type="ORF">FKM52_13970</name>
</gene>
<dbReference type="GO" id="GO:0006865">
    <property type="term" value="P:amino acid transport"/>
    <property type="evidence" value="ECO:0007669"/>
    <property type="project" value="UniProtKB-KW"/>
</dbReference>
<feature type="transmembrane region" description="Helical" evidence="8">
    <location>
        <begin position="428"/>
        <end position="446"/>
    </location>
</feature>
<keyword evidence="5" id="KW-0029">Amino-acid transport</keyword>
<dbReference type="PANTHER" id="PTHR43495:SF6">
    <property type="entry name" value="THREONINE_SERINE TRANSPORTER YBXG-RELATED"/>
    <property type="match status" value="1"/>
</dbReference>
<dbReference type="GO" id="GO:0005886">
    <property type="term" value="C:plasma membrane"/>
    <property type="evidence" value="ECO:0007669"/>
    <property type="project" value="UniProtKB-SubCell"/>
</dbReference>
<comment type="subcellular location">
    <subcellularLocation>
        <location evidence="1">Cell inner membrane</location>
        <topology evidence="1">Multi-pass membrane protein</topology>
    </subcellularLocation>
</comment>
<dbReference type="PANTHER" id="PTHR43495">
    <property type="entry name" value="GABA PERMEASE"/>
    <property type="match status" value="1"/>
</dbReference>
<protein>
    <submittedName>
        <fullName evidence="10">Proline-specific permease ProY</fullName>
    </submittedName>
</protein>
<keyword evidence="7 8" id="KW-0472">Membrane</keyword>
<feature type="transmembrane region" description="Helical" evidence="8">
    <location>
        <begin position="330"/>
        <end position="350"/>
    </location>
</feature>
<dbReference type="InterPro" id="IPR004841">
    <property type="entry name" value="AA-permease/SLC12A_dom"/>
</dbReference>
<organism evidence="10 11">
    <name type="scientific">Mixta tenebrionis</name>
    <dbReference type="NCBI Taxonomy" id="2562439"/>
    <lineage>
        <taxon>Bacteria</taxon>
        <taxon>Pseudomonadati</taxon>
        <taxon>Pseudomonadota</taxon>
        <taxon>Gammaproteobacteria</taxon>
        <taxon>Enterobacterales</taxon>
        <taxon>Erwiniaceae</taxon>
        <taxon>Mixta</taxon>
    </lineage>
</organism>
<comment type="caution">
    <text evidence="10">The sequence shown here is derived from an EMBL/GenBank/DDBJ whole genome shotgun (WGS) entry which is preliminary data.</text>
</comment>
<dbReference type="EMBL" id="VHQI01000008">
    <property type="protein sequence ID" value="TPW41353.1"/>
    <property type="molecule type" value="Genomic_DNA"/>
</dbReference>
<keyword evidence="4 8" id="KW-0812">Transmembrane</keyword>
<feature type="transmembrane region" description="Helical" evidence="8">
    <location>
        <begin position="16"/>
        <end position="34"/>
    </location>
</feature>
<dbReference type="NCBIfam" id="NF007876">
    <property type="entry name" value="PRK10580.1"/>
    <property type="match status" value="1"/>
</dbReference>
<feature type="domain" description="Amino acid permease/ SLC12A" evidence="9">
    <location>
        <begin position="15"/>
        <end position="448"/>
    </location>
</feature>
<evidence type="ECO:0000259" key="9">
    <source>
        <dbReference type="Pfam" id="PF00324"/>
    </source>
</evidence>
<dbReference type="GO" id="GO:0055085">
    <property type="term" value="P:transmembrane transport"/>
    <property type="evidence" value="ECO:0007669"/>
    <property type="project" value="InterPro"/>
</dbReference>
<dbReference type="RefSeq" id="WP_141176786.1">
    <property type="nucleotide sequence ID" value="NZ_JBHUFX010000005.1"/>
</dbReference>
<feature type="transmembrane region" description="Helical" evidence="8">
    <location>
        <begin position="40"/>
        <end position="59"/>
    </location>
</feature>
<evidence type="ECO:0000313" key="11">
    <source>
        <dbReference type="Proteomes" id="UP000319523"/>
    </source>
</evidence>
<evidence type="ECO:0000313" key="10">
    <source>
        <dbReference type="EMBL" id="TPW41353.1"/>
    </source>
</evidence>
<feature type="transmembrane region" description="Helical" evidence="8">
    <location>
        <begin position="154"/>
        <end position="173"/>
    </location>
</feature>
<evidence type="ECO:0000256" key="8">
    <source>
        <dbReference type="SAM" id="Phobius"/>
    </source>
</evidence>
<keyword evidence="3" id="KW-1003">Cell membrane</keyword>
<keyword evidence="2" id="KW-0813">Transport</keyword>
<evidence type="ECO:0000256" key="1">
    <source>
        <dbReference type="ARBA" id="ARBA00004429"/>
    </source>
</evidence>
<evidence type="ECO:0000256" key="6">
    <source>
        <dbReference type="ARBA" id="ARBA00022989"/>
    </source>
</evidence>
<proteinExistence type="predicted"/>
<feature type="transmembrane region" description="Helical" evidence="8">
    <location>
        <begin position="239"/>
        <end position="258"/>
    </location>
</feature>
<dbReference type="Pfam" id="PF00324">
    <property type="entry name" value="AA_permease"/>
    <property type="match status" value="1"/>
</dbReference>
<dbReference type="InterPro" id="IPR004840">
    <property type="entry name" value="Amino_acid_permease_CS"/>
</dbReference>
<sequence length="449" mass="48944">MQETNKLKRGLSTRHIRFMALGSAIGTGLFYGSADAIKMAGPSVLLAYIIGGVVAYIIMRALGEMSVNNPQSSSFSRYAQDYLGPMAGYITGWTYCFEILIVAIADVTAFGIYMGVWFPEVPHWIWVLSVVLIIGGVNLMSVKVFGEVEFWFSFFKVATIIIMIVAGFGMIIWGIGNGGQPTGISNLWTNGGFFAHGVVGMLLSLQMVMFAYGGIEIIGITAGEAEDPEKSIPRAINSVPWRILVFYVGTLFVIMSIYPWNQVGTQGSPFVLTFQHLGIAAAASILNFVVLTASLSAINSDVFGVGRMLHGMAQQGHAPKVFMKVSGRGIPWVTVVVMMLAMLIAVYLNYLMPEKVFLVIASLATFATVWVWIMILCSQIAFRRTLSRQQAQALKFALPGGSYTAAFGVLFLIFIIGMIGYFPDTRVSLYVGAVWIVLLLAGYKLVKKA</sequence>
<dbReference type="FunFam" id="1.20.1740.10:FF:000001">
    <property type="entry name" value="Amino acid permease"/>
    <property type="match status" value="1"/>
</dbReference>
<accession>A0A506V8H9</accession>
<dbReference type="AlphaFoldDB" id="A0A506V8H9"/>
<evidence type="ECO:0000256" key="5">
    <source>
        <dbReference type="ARBA" id="ARBA00022970"/>
    </source>
</evidence>
<evidence type="ECO:0000256" key="2">
    <source>
        <dbReference type="ARBA" id="ARBA00022448"/>
    </source>
</evidence>
<dbReference type="Proteomes" id="UP000319523">
    <property type="component" value="Unassembled WGS sequence"/>
</dbReference>
<dbReference type="Gene3D" id="1.20.1740.10">
    <property type="entry name" value="Amino acid/polyamine transporter I"/>
    <property type="match status" value="1"/>
</dbReference>
<name>A0A506V8H9_9GAMM</name>
<evidence type="ECO:0000256" key="7">
    <source>
        <dbReference type="ARBA" id="ARBA00023136"/>
    </source>
</evidence>